<dbReference type="InterPro" id="IPR011032">
    <property type="entry name" value="GroES-like_sf"/>
</dbReference>
<reference evidence="9" key="2">
    <citation type="submission" date="2011-03" db="EMBL/GenBank/DDBJ databases">
        <title>The complete genome of Desulfobacca acetoxidans DSM 11109.</title>
        <authorList>
            <consortium name="US DOE Joint Genome Institute (JGI-PGF)"/>
            <person name="Lucas S."/>
            <person name="Copeland A."/>
            <person name="Lapidus A."/>
            <person name="Bruce D."/>
            <person name="Goodwin L."/>
            <person name="Pitluck S."/>
            <person name="Peters L."/>
            <person name="Kyrpides N."/>
            <person name="Mavromatis K."/>
            <person name="Ivanova N."/>
            <person name="Ovchinnikova G."/>
            <person name="Teshima H."/>
            <person name="Detter J.C."/>
            <person name="Han C."/>
            <person name="Land M."/>
            <person name="Hauser L."/>
            <person name="Markowitz V."/>
            <person name="Cheng J.-F."/>
            <person name="Hugenholtz P."/>
            <person name="Woyke T."/>
            <person name="Wu D."/>
            <person name="Spring S."/>
            <person name="Schueler E."/>
            <person name="Brambilla E."/>
            <person name="Klenk H.-P."/>
            <person name="Eisen J.A."/>
        </authorList>
    </citation>
    <scope>NUCLEOTIDE SEQUENCE [LARGE SCALE GENOMIC DNA]</scope>
    <source>
        <strain evidence="9">ATCC 700848 / DSM 11109 / ASRB2</strain>
    </source>
</reference>
<feature type="domain" description="Alcohol dehydrogenase-like C-terminal" evidence="6">
    <location>
        <begin position="170"/>
        <end position="281"/>
    </location>
</feature>
<organism evidence="8 9">
    <name type="scientific">Desulfobacca acetoxidans (strain ATCC 700848 / DSM 11109 / ASRB2)</name>
    <dbReference type="NCBI Taxonomy" id="880072"/>
    <lineage>
        <taxon>Bacteria</taxon>
        <taxon>Pseudomonadati</taxon>
        <taxon>Thermodesulfobacteriota</taxon>
        <taxon>Desulfobaccia</taxon>
        <taxon>Desulfobaccales</taxon>
        <taxon>Desulfobaccaceae</taxon>
        <taxon>Desulfobacca</taxon>
    </lineage>
</organism>
<evidence type="ECO:0000256" key="1">
    <source>
        <dbReference type="ARBA" id="ARBA00001947"/>
    </source>
</evidence>
<dbReference type="EMBL" id="CP002629">
    <property type="protein sequence ID" value="AEB09871.1"/>
    <property type="molecule type" value="Genomic_DNA"/>
</dbReference>
<comment type="cofactor">
    <cofactor evidence="1">
        <name>Zn(2+)</name>
        <dbReference type="ChEBI" id="CHEBI:29105"/>
    </cofactor>
</comment>
<dbReference type="SUPFAM" id="SSF50129">
    <property type="entry name" value="GroES-like"/>
    <property type="match status" value="1"/>
</dbReference>
<keyword evidence="4" id="KW-0862">Zinc</keyword>
<dbReference type="PANTHER" id="PTHR43350">
    <property type="entry name" value="NAD-DEPENDENT ALCOHOL DEHYDROGENASE"/>
    <property type="match status" value="1"/>
</dbReference>
<dbReference type="InterPro" id="IPR013149">
    <property type="entry name" value="ADH-like_C"/>
</dbReference>
<dbReference type="GO" id="GO:0003939">
    <property type="term" value="F:L-iditol 2-dehydrogenase (NAD+) activity"/>
    <property type="evidence" value="ECO:0007669"/>
    <property type="project" value="UniProtKB-EC"/>
</dbReference>
<keyword evidence="9" id="KW-1185">Reference proteome</keyword>
<evidence type="ECO:0000259" key="7">
    <source>
        <dbReference type="Pfam" id="PF08240"/>
    </source>
</evidence>
<comment type="similarity">
    <text evidence="2">Belongs to the zinc-containing alcohol dehydrogenase family.</text>
</comment>
<evidence type="ECO:0000256" key="4">
    <source>
        <dbReference type="ARBA" id="ARBA00022833"/>
    </source>
</evidence>
<evidence type="ECO:0000256" key="3">
    <source>
        <dbReference type="ARBA" id="ARBA00022723"/>
    </source>
</evidence>
<reference evidence="8 9" key="1">
    <citation type="journal article" date="2011" name="Stand. Genomic Sci.">
        <title>Complete genome sequence of the acetate-degrading sulfate reducer Desulfobacca acetoxidans type strain (ASRB2).</title>
        <authorList>
            <person name="Goker M."/>
            <person name="Teshima H."/>
            <person name="Lapidus A."/>
            <person name="Nolan M."/>
            <person name="Lucas S."/>
            <person name="Hammon N."/>
            <person name="Deshpande S."/>
            <person name="Cheng J.F."/>
            <person name="Tapia R."/>
            <person name="Han C."/>
            <person name="Goodwin L."/>
            <person name="Pitluck S."/>
            <person name="Huntemann M."/>
            <person name="Liolios K."/>
            <person name="Ivanova N."/>
            <person name="Pagani I."/>
            <person name="Mavromatis K."/>
            <person name="Ovchinikova G."/>
            <person name="Pati A."/>
            <person name="Chen A."/>
            <person name="Palaniappan K."/>
            <person name="Land M."/>
            <person name="Hauser L."/>
            <person name="Brambilla E.M."/>
            <person name="Rohde M."/>
            <person name="Spring S."/>
            <person name="Detter J.C."/>
            <person name="Woyke T."/>
            <person name="Bristow J."/>
            <person name="Eisen J.A."/>
            <person name="Markowitz V."/>
            <person name="Hugenholtz P."/>
            <person name="Kyrpides N.C."/>
            <person name="Klenk H.P."/>
        </authorList>
    </citation>
    <scope>NUCLEOTIDE SEQUENCE [LARGE SCALE GENOMIC DNA]</scope>
    <source>
        <strain evidence="9">ATCC 700848 / DSM 11109 / ASRB2</strain>
    </source>
</reference>
<dbReference type="AlphaFoldDB" id="F2NIA2"/>
<evidence type="ECO:0000259" key="6">
    <source>
        <dbReference type="Pfam" id="PF00107"/>
    </source>
</evidence>
<keyword evidence="5 8" id="KW-0560">Oxidoreductase</keyword>
<evidence type="ECO:0000256" key="2">
    <source>
        <dbReference type="ARBA" id="ARBA00008072"/>
    </source>
</evidence>
<dbReference type="Pfam" id="PF00107">
    <property type="entry name" value="ADH_zinc_N"/>
    <property type="match status" value="1"/>
</dbReference>
<dbReference type="STRING" id="880072.Desac_2042"/>
<dbReference type="EC" id="1.1.1.14" evidence="8"/>
<dbReference type="GO" id="GO:0046872">
    <property type="term" value="F:metal ion binding"/>
    <property type="evidence" value="ECO:0007669"/>
    <property type="project" value="UniProtKB-KW"/>
</dbReference>
<dbReference type="HOGENOM" id="CLU_026673_11_0_7"/>
<evidence type="ECO:0000313" key="9">
    <source>
        <dbReference type="Proteomes" id="UP000000483"/>
    </source>
</evidence>
<dbReference type="InterPro" id="IPR013154">
    <property type="entry name" value="ADH-like_N"/>
</dbReference>
<protein>
    <submittedName>
        <fullName evidence="8">L-iditol 2-dehydrogenase</fullName>
        <ecNumber evidence="8">1.1.1.14</ecNumber>
    </submittedName>
</protein>
<proteinExistence type="inferred from homology"/>
<dbReference type="KEGG" id="dao:Desac_2042"/>
<dbReference type="PANTHER" id="PTHR43350:SF2">
    <property type="entry name" value="GROES-LIKE ZINC-BINDING ALCOHOL DEHYDROGENASE FAMILY PROTEIN"/>
    <property type="match status" value="1"/>
</dbReference>
<dbReference type="Gene3D" id="3.90.180.10">
    <property type="entry name" value="Medium-chain alcohol dehydrogenases, catalytic domain"/>
    <property type="match status" value="1"/>
</dbReference>
<name>F2NIA2_DESAR</name>
<dbReference type="Gene3D" id="3.40.50.720">
    <property type="entry name" value="NAD(P)-binding Rossmann-like Domain"/>
    <property type="match status" value="1"/>
</dbReference>
<dbReference type="eggNOG" id="COG1063">
    <property type="taxonomic scope" value="Bacteria"/>
</dbReference>
<accession>F2NIA2</accession>
<sequence>MNQSMLALTFDGTVKLQEVPRPQPRAGEVLIRVRLTGICQTDINITRGYKGFHGILGHEFVGEVVEAHTSAWLGQRVVGEINIACGTCDRCRRGLPRHCARRRVLGIWEKDGALAEFITLPEANLHPVPANVPDAFAVFTEPLAAALEILEQTPIGPDFRVLIIGDGKLGLLISLVLRLNGCELHLVGHHPEKMDFIEARGVQVHVAEGFGEKEFDVVIEASGSPAGWRMAIETVRPHGIIIAKSTYHGAFDFNPAALVVPEITVVGSRCGPFPPALRLLARRLINPKKLISRVYPLVQAEEALRYATRRGVLKVLVEMPQYESVKS</sequence>
<evidence type="ECO:0000313" key="8">
    <source>
        <dbReference type="EMBL" id="AEB09871.1"/>
    </source>
</evidence>
<gene>
    <name evidence="8" type="ordered locus">Desac_2042</name>
</gene>
<keyword evidence="3" id="KW-0479">Metal-binding</keyword>
<dbReference type="Pfam" id="PF08240">
    <property type="entry name" value="ADH_N"/>
    <property type="match status" value="1"/>
</dbReference>
<dbReference type="CDD" id="cd08242">
    <property type="entry name" value="MDR_like"/>
    <property type="match status" value="1"/>
</dbReference>
<feature type="domain" description="Alcohol dehydrogenase-like N-terminal" evidence="7">
    <location>
        <begin position="26"/>
        <end position="129"/>
    </location>
</feature>
<evidence type="ECO:0000256" key="5">
    <source>
        <dbReference type="ARBA" id="ARBA00023002"/>
    </source>
</evidence>
<dbReference type="InterPro" id="IPR036291">
    <property type="entry name" value="NAD(P)-bd_dom_sf"/>
</dbReference>
<dbReference type="RefSeq" id="WP_013706980.1">
    <property type="nucleotide sequence ID" value="NC_015388.1"/>
</dbReference>
<dbReference type="Proteomes" id="UP000000483">
    <property type="component" value="Chromosome"/>
</dbReference>
<dbReference type="SUPFAM" id="SSF51735">
    <property type="entry name" value="NAD(P)-binding Rossmann-fold domains"/>
    <property type="match status" value="1"/>
</dbReference>